<evidence type="ECO:0000256" key="1">
    <source>
        <dbReference type="SAM" id="MobiDB-lite"/>
    </source>
</evidence>
<gene>
    <name evidence="2" type="ORF">GCM10017771_30770</name>
</gene>
<reference evidence="2" key="1">
    <citation type="journal article" date="2014" name="Int. J. Syst. Evol. Microbiol.">
        <title>Complete genome sequence of Corynebacterium casei LMG S-19264T (=DSM 44701T), isolated from a smear-ripened cheese.</title>
        <authorList>
            <consortium name="US DOE Joint Genome Institute (JGI-PGF)"/>
            <person name="Walter F."/>
            <person name="Albersmeier A."/>
            <person name="Kalinowski J."/>
            <person name="Ruckert C."/>
        </authorList>
    </citation>
    <scope>NUCLEOTIDE SEQUENCE</scope>
    <source>
        <strain evidence="2">CGMCC 4.7403</strain>
    </source>
</reference>
<protein>
    <submittedName>
        <fullName evidence="2">Uncharacterized protein</fullName>
    </submittedName>
</protein>
<organism evidence="2 3">
    <name type="scientific">Streptomyces capitiformicae</name>
    <dbReference type="NCBI Taxonomy" id="2014920"/>
    <lineage>
        <taxon>Bacteria</taxon>
        <taxon>Bacillati</taxon>
        <taxon>Actinomycetota</taxon>
        <taxon>Actinomycetes</taxon>
        <taxon>Kitasatosporales</taxon>
        <taxon>Streptomycetaceae</taxon>
        <taxon>Streptomyces</taxon>
    </lineage>
</organism>
<feature type="region of interest" description="Disordered" evidence="1">
    <location>
        <begin position="1"/>
        <end position="55"/>
    </location>
</feature>
<feature type="compositionally biased region" description="Polar residues" evidence="1">
    <location>
        <begin position="1"/>
        <end position="11"/>
    </location>
</feature>
<accession>A0A919GNF7</accession>
<evidence type="ECO:0000313" key="3">
    <source>
        <dbReference type="Proteomes" id="UP000603227"/>
    </source>
</evidence>
<feature type="compositionally biased region" description="Basic and acidic residues" evidence="1">
    <location>
        <begin position="28"/>
        <end position="42"/>
    </location>
</feature>
<keyword evidence="3" id="KW-1185">Reference proteome</keyword>
<reference evidence="2" key="2">
    <citation type="submission" date="2020-09" db="EMBL/GenBank/DDBJ databases">
        <authorList>
            <person name="Sun Q."/>
            <person name="Zhou Y."/>
        </authorList>
    </citation>
    <scope>NUCLEOTIDE SEQUENCE</scope>
    <source>
        <strain evidence="2">CGMCC 4.7403</strain>
    </source>
</reference>
<name>A0A919GNF7_9ACTN</name>
<evidence type="ECO:0000313" key="2">
    <source>
        <dbReference type="EMBL" id="GHH87859.1"/>
    </source>
</evidence>
<comment type="caution">
    <text evidence="2">The sequence shown here is derived from an EMBL/GenBank/DDBJ whole genome shotgun (WGS) entry which is preliminary data.</text>
</comment>
<proteinExistence type="predicted"/>
<sequence length="82" mass="8994">MGILSRNNSRPSILDRANAEAGASTPSSHHDSPVDPDYDREAAGAAASDARDAALRGDTEMAQRFQDQADRHRDIYLHPYSR</sequence>
<dbReference type="RefSeq" id="WP_189783024.1">
    <property type="nucleotide sequence ID" value="NZ_BNAT01000009.1"/>
</dbReference>
<dbReference type="EMBL" id="BNAT01000009">
    <property type="protein sequence ID" value="GHH87859.1"/>
    <property type="molecule type" value="Genomic_DNA"/>
</dbReference>
<dbReference type="AlphaFoldDB" id="A0A919GNF7"/>
<dbReference type="Proteomes" id="UP000603227">
    <property type="component" value="Unassembled WGS sequence"/>
</dbReference>